<dbReference type="EMBL" id="OZ021737">
    <property type="protein sequence ID" value="CAK9317915.1"/>
    <property type="molecule type" value="Genomic_DNA"/>
</dbReference>
<gene>
    <name evidence="1" type="ORF">CITCOLO1_LOCUS9866</name>
</gene>
<proteinExistence type="predicted"/>
<evidence type="ECO:0000313" key="2">
    <source>
        <dbReference type="Proteomes" id="UP001642487"/>
    </source>
</evidence>
<dbReference type="Proteomes" id="UP001642487">
    <property type="component" value="Chromosome 3"/>
</dbReference>
<keyword evidence="2" id="KW-1185">Reference proteome</keyword>
<organism evidence="1 2">
    <name type="scientific">Citrullus colocynthis</name>
    <name type="common">colocynth</name>
    <dbReference type="NCBI Taxonomy" id="252529"/>
    <lineage>
        <taxon>Eukaryota</taxon>
        <taxon>Viridiplantae</taxon>
        <taxon>Streptophyta</taxon>
        <taxon>Embryophyta</taxon>
        <taxon>Tracheophyta</taxon>
        <taxon>Spermatophyta</taxon>
        <taxon>Magnoliopsida</taxon>
        <taxon>eudicotyledons</taxon>
        <taxon>Gunneridae</taxon>
        <taxon>Pentapetalae</taxon>
        <taxon>rosids</taxon>
        <taxon>fabids</taxon>
        <taxon>Cucurbitales</taxon>
        <taxon>Cucurbitaceae</taxon>
        <taxon>Benincaseae</taxon>
        <taxon>Citrullus</taxon>
    </lineage>
</organism>
<reference evidence="1 2" key="1">
    <citation type="submission" date="2024-03" db="EMBL/GenBank/DDBJ databases">
        <authorList>
            <person name="Gkanogiannis A."/>
            <person name="Becerra Lopez-Lavalle L."/>
        </authorList>
    </citation>
    <scope>NUCLEOTIDE SEQUENCE [LARGE SCALE GENOMIC DNA]</scope>
</reference>
<sequence>MENDFASSSSRISPNCRTSSLFDAYHCTATDSSSRSASSLVADLQVESVVARGSALRHYRSSIRSQLDLPLSHWLSSTTICHHTPTAGVDAKIFTNSEFIFLEED</sequence>
<evidence type="ECO:0000313" key="1">
    <source>
        <dbReference type="EMBL" id="CAK9317915.1"/>
    </source>
</evidence>
<name>A0ABP0YGD1_9ROSI</name>
<accession>A0ABP0YGD1</accession>
<protein>
    <submittedName>
        <fullName evidence="1">Uncharacterized protein</fullName>
    </submittedName>
</protein>